<dbReference type="SMART" id="SM00320">
    <property type="entry name" value="WD40"/>
    <property type="match status" value="3"/>
</dbReference>
<dbReference type="PANTHER" id="PTHR14205:SF15">
    <property type="entry name" value="EARP AND GARP COMPLEX-INTERACTING PROTEIN 1"/>
    <property type="match status" value="1"/>
</dbReference>
<dbReference type="PROSITE" id="PS50082">
    <property type="entry name" value="WD_REPEATS_2"/>
    <property type="match status" value="1"/>
</dbReference>
<dbReference type="VEuPathDB" id="PiroplasmaDB:BBOV_III011660"/>
<organism evidence="6 7">
    <name type="scientific">Babesia bovis</name>
    <dbReference type="NCBI Taxonomy" id="5865"/>
    <lineage>
        <taxon>Eukaryota</taxon>
        <taxon>Sar</taxon>
        <taxon>Alveolata</taxon>
        <taxon>Apicomplexa</taxon>
        <taxon>Aconoidasida</taxon>
        <taxon>Piroplasmida</taxon>
        <taxon>Babesiidae</taxon>
        <taxon>Babesia</taxon>
    </lineage>
</organism>
<keyword evidence="2 4" id="KW-0853">WD repeat</keyword>
<dbReference type="EMBL" id="AAXT01000001">
    <property type="protein sequence ID" value="EDO08718.1"/>
    <property type="molecule type" value="Genomic_DNA"/>
</dbReference>
<evidence type="ECO:0000256" key="4">
    <source>
        <dbReference type="PROSITE-ProRule" id="PRU00221"/>
    </source>
</evidence>
<dbReference type="SUPFAM" id="SSF50978">
    <property type="entry name" value="WD40 repeat-like"/>
    <property type="match status" value="1"/>
</dbReference>
<gene>
    <name evidence="6" type="ORF">BBOV_III011660</name>
</gene>
<evidence type="ECO:0000313" key="7">
    <source>
        <dbReference type="Proteomes" id="UP000002173"/>
    </source>
</evidence>
<evidence type="ECO:0000256" key="3">
    <source>
        <dbReference type="ARBA" id="ARBA00022737"/>
    </source>
</evidence>
<dbReference type="Gene3D" id="2.130.10.10">
    <property type="entry name" value="YVTN repeat-like/Quinoprotein amine dehydrogenase"/>
    <property type="match status" value="1"/>
</dbReference>
<dbReference type="Proteomes" id="UP000002173">
    <property type="component" value="Chromosome 3"/>
</dbReference>
<proteinExistence type="inferred from homology"/>
<dbReference type="InterPro" id="IPR019775">
    <property type="entry name" value="WD40_repeat_CS"/>
</dbReference>
<comment type="caution">
    <text evidence="6">The sequence shown here is derived from an EMBL/GenBank/DDBJ whole genome shotgun (WGS) entry which is preliminary data.</text>
</comment>
<dbReference type="PROSITE" id="PS00678">
    <property type="entry name" value="WD_REPEATS_1"/>
    <property type="match status" value="1"/>
</dbReference>
<dbReference type="InterPro" id="IPR036322">
    <property type="entry name" value="WD40_repeat_dom_sf"/>
</dbReference>
<feature type="repeat" description="WD" evidence="4">
    <location>
        <begin position="157"/>
        <end position="199"/>
    </location>
</feature>
<accession>A7AQ84</accession>
<dbReference type="InterPro" id="IPR015943">
    <property type="entry name" value="WD40/YVTN_repeat-like_dom_sf"/>
</dbReference>
<dbReference type="InterPro" id="IPR001680">
    <property type="entry name" value="WD40_rpt"/>
</dbReference>
<dbReference type="Pfam" id="PF23609">
    <property type="entry name" value="Beta-prop_EIPR1"/>
    <property type="match status" value="1"/>
</dbReference>
<dbReference type="InParanoid" id="A7AQ84"/>
<dbReference type="PROSITE" id="PS50294">
    <property type="entry name" value="WD_REPEATS_REGION"/>
    <property type="match status" value="1"/>
</dbReference>
<keyword evidence="3" id="KW-0677">Repeat</keyword>
<reference evidence="6 7" key="1">
    <citation type="journal article" date="2007" name="PLoS Pathog.">
        <title>Genome sequence of Babesia bovis and comparative analysis of apicomplexan hemoprotozoa.</title>
        <authorList>
            <person name="Brayton K.A."/>
            <person name="Lau A.O.T."/>
            <person name="Herndon D.R."/>
            <person name="Hannick L."/>
            <person name="Kappmeyer L.S."/>
            <person name="Berens S.J."/>
            <person name="Bidwell S.L."/>
            <person name="Brown W.C."/>
            <person name="Crabtree J."/>
            <person name="Fadrosh D."/>
            <person name="Feldblum T."/>
            <person name="Forberger H.A."/>
            <person name="Haas B.J."/>
            <person name="Howell J.M."/>
            <person name="Khouri H."/>
            <person name="Koo H."/>
            <person name="Mann D.J."/>
            <person name="Norimine J."/>
            <person name="Paulsen I.T."/>
            <person name="Radune D."/>
            <person name="Ren Q."/>
            <person name="Smith R.K. Jr."/>
            <person name="Suarez C.E."/>
            <person name="White O."/>
            <person name="Wortman J.R."/>
            <person name="Knowles D.P. Jr."/>
            <person name="McElwain T.F."/>
            <person name="Nene V.M."/>
        </authorList>
    </citation>
    <scope>NUCLEOTIDE SEQUENCE [LARGE SCALE GENOMIC DNA]</scope>
    <source>
        <strain evidence="6">T2Bo</strain>
    </source>
</reference>
<dbReference type="PANTHER" id="PTHR14205">
    <property type="entry name" value="WD-REPEAT PROTEIN"/>
    <property type="match status" value="1"/>
</dbReference>
<dbReference type="eggNOG" id="KOG1007">
    <property type="taxonomic scope" value="Eukaryota"/>
</dbReference>
<dbReference type="GO" id="GO:0016567">
    <property type="term" value="P:protein ubiquitination"/>
    <property type="evidence" value="ECO:0007669"/>
    <property type="project" value="TreeGrafter"/>
</dbReference>
<evidence type="ECO:0000313" key="6">
    <source>
        <dbReference type="EMBL" id="EDO08718.1"/>
    </source>
</evidence>
<evidence type="ECO:0000256" key="2">
    <source>
        <dbReference type="ARBA" id="ARBA00022574"/>
    </source>
</evidence>
<feature type="domain" description="EIPR1-like beta-propeller" evidence="5">
    <location>
        <begin position="90"/>
        <end position="231"/>
    </location>
</feature>
<keyword evidence="7" id="KW-1185">Reference proteome</keyword>
<name>A7AQ84_BABBO</name>
<comment type="similarity">
    <text evidence="1">Belongs to the WD repeat EIPR1 family.</text>
</comment>
<sequence length="285" mass="31533">MQILDSGSNSSRVPGPGVAFCSLGAHFNTLTALQSPEQSIHRFATASNDYSASNRVFIVIAITQDSKRSPGYRIAVVHPESVALLELRAAKLEQSARYELNSKTKTTIENSQQLYSHRFITGKFDPHHKDIFACACENGFRLFDWRQLEANFYVGRGNCHTTGVVNIDFNPNVPNELATAGDDGKIAFWDLRSTTEPIEVLEGYHKNSVQYALFNSFHDNLMLSGGPSATLLNVRNTEPKLVHQTSFTSRAGAWSLTDAWHFAALVGNNIVVESIPSALKYKLLL</sequence>
<evidence type="ECO:0000256" key="1">
    <source>
        <dbReference type="ARBA" id="ARBA00005672"/>
    </source>
</evidence>
<dbReference type="InterPro" id="IPR040323">
    <property type="entry name" value="EIPR1"/>
</dbReference>
<dbReference type="STRING" id="5865.A7AQ84"/>
<dbReference type="InterPro" id="IPR059104">
    <property type="entry name" value="Beta-prop_EIPR1-like"/>
</dbReference>
<protein>
    <recommendedName>
        <fullName evidence="5">EIPR1-like beta-propeller domain-containing protein</fullName>
    </recommendedName>
</protein>
<dbReference type="AlphaFoldDB" id="A7AQ84"/>
<evidence type="ECO:0000259" key="5">
    <source>
        <dbReference type="Pfam" id="PF23609"/>
    </source>
</evidence>